<dbReference type="STRING" id="1605367.AFM12_16015"/>
<dbReference type="Proteomes" id="UP000050454">
    <property type="component" value="Unassembled WGS sequence"/>
</dbReference>
<keyword evidence="2" id="KW-1185">Reference proteome</keyword>
<proteinExistence type="predicted"/>
<dbReference type="EMBL" id="LGTQ01000012">
    <property type="protein sequence ID" value="KPM47297.1"/>
    <property type="molecule type" value="Genomic_DNA"/>
</dbReference>
<accession>A0A0P7C5C2</accession>
<dbReference type="RefSeq" id="WP_055150168.1">
    <property type="nucleotide sequence ID" value="NZ_JXSZ01000012.1"/>
</dbReference>
<protein>
    <recommendedName>
        <fullName evidence="3">Lipocalin-like domain-containing protein</fullName>
    </recommendedName>
</protein>
<dbReference type="PATRIC" id="fig|1605367.3.peg.632"/>
<name>A0A0P7C5C2_9BACT</name>
<dbReference type="AlphaFoldDB" id="A0A0P7C5C2"/>
<gene>
    <name evidence="1" type="ORF">AFM12_16015</name>
</gene>
<evidence type="ECO:0008006" key="3">
    <source>
        <dbReference type="Google" id="ProtNLM"/>
    </source>
</evidence>
<dbReference type="OrthoDB" id="1493972at2"/>
<sequence length="149" mass="16957">MKLLKAFSLFFIGIAVGCTKQTSQPEVQGTWQLQTGTLIENGDTTLTDYTKGQSFIKILNETHFAFLLHDLQQGKDSTSATYSAGGGTYDLDGNKYSEHLEYYSAREWEGHDFNFEIEINGDTLIQQGVEELPDQNIKRYNIEKYLRVK</sequence>
<evidence type="ECO:0000313" key="1">
    <source>
        <dbReference type="EMBL" id="KPM47297.1"/>
    </source>
</evidence>
<dbReference type="PROSITE" id="PS51257">
    <property type="entry name" value="PROKAR_LIPOPROTEIN"/>
    <property type="match status" value="1"/>
</dbReference>
<comment type="caution">
    <text evidence="1">The sequence shown here is derived from an EMBL/GenBank/DDBJ whole genome shotgun (WGS) entry which is preliminary data.</text>
</comment>
<evidence type="ECO:0000313" key="2">
    <source>
        <dbReference type="Proteomes" id="UP000050454"/>
    </source>
</evidence>
<organism evidence="1 2">
    <name type="scientific">Jiulongibacter sediminis</name>
    <dbReference type="NCBI Taxonomy" id="1605367"/>
    <lineage>
        <taxon>Bacteria</taxon>
        <taxon>Pseudomonadati</taxon>
        <taxon>Bacteroidota</taxon>
        <taxon>Cytophagia</taxon>
        <taxon>Cytophagales</taxon>
        <taxon>Leadbetterellaceae</taxon>
        <taxon>Jiulongibacter</taxon>
    </lineage>
</organism>
<reference evidence="1 2" key="1">
    <citation type="submission" date="2015-07" db="EMBL/GenBank/DDBJ databases">
        <title>The draft genome sequence of Leadbetterella sp. JN14-9.</title>
        <authorList>
            <person name="Liu Y."/>
            <person name="Du J."/>
            <person name="Shao Z."/>
        </authorList>
    </citation>
    <scope>NUCLEOTIDE SEQUENCE [LARGE SCALE GENOMIC DNA]</scope>
    <source>
        <strain evidence="1 2">JN14-9</strain>
    </source>
</reference>